<evidence type="ECO:0000313" key="2">
    <source>
        <dbReference type="EMBL" id="CAI2379063.1"/>
    </source>
</evidence>
<name>A0AAD1XTI5_EUPCR</name>
<evidence type="ECO:0000313" key="3">
    <source>
        <dbReference type="Proteomes" id="UP001295684"/>
    </source>
</evidence>
<comment type="caution">
    <text evidence="2">The sequence shown here is derived from an EMBL/GenBank/DDBJ whole genome shotgun (WGS) entry which is preliminary data.</text>
</comment>
<reference evidence="2" key="1">
    <citation type="submission" date="2023-07" db="EMBL/GenBank/DDBJ databases">
        <authorList>
            <consortium name="AG Swart"/>
            <person name="Singh M."/>
            <person name="Singh A."/>
            <person name="Seah K."/>
            <person name="Emmerich C."/>
        </authorList>
    </citation>
    <scope>NUCLEOTIDE SEQUENCE</scope>
    <source>
        <strain evidence="2">DP1</strain>
    </source>
</reference>
<dbReference type="CDD" id="cd06661">
    <property type="entry name" value="GGCT_like"/>
    <property type="match status" value="1"/>
</dbReference>
<protein>
    <recommendedName>
        <fullName evidence="1">Gamma-glutamylcyclotransferase AIG2-like domain-containing protein</fullName>
    </recommendedName>
</protein>
<organism evidence="2 3">
    <name type="scientific">Euplotes crassus</name>
    <dbReference type="NCBI Taxonomy" id="5936"/>
    <lineage>
        <taxon>Eukaryota</taxon>
        <taxon>Sar</taxon>
        <taxon>Alveolata</taxon>
        <taxon>Ciliophora</taxon>
        <taxon>Intramacronucleata</taxon>
        <taxon>Spirotrichea</taxon>
        <taxon>Hypotrichia</taxon>
        <taxon>Euplotida</taxon>
        <taxon>Euplotidae</taxon>
        <taxon>Moneuplotes</taxon>
    </lineage>
</organism>
<dbReference type="Proteomes" id="UP001295684">
    <property type="component" value="Unassembled WGS sequence"/>
</dbReference>
<evidence type="ECO:0000259" key="1">
    <source>
        <dbReference type="Pfam" id="PF06094"/>
    </source>
</evidence>
<sequence length="198" mass="22522">MDSGKEGTWIFCYGSNHPEQISRRLEVPLEDVLANCRACTAKGYTRAFMGITSLWNNTSPSTIIKAESKDCKAFAYLMSAEEVAQMDKWEGIPLYYTREDIQLEDKQGEVFAGQVYLQVPQEEFVYPDEGYLQACSKTSMAHYYLPPAEETGSVDYYNAQFEIINGFNGKNEGEYMAKILYDEQTEKVIENTLSKALE</sequence>
<feature type="domain" description="Gamma-glutamylcyclotransferase AIG2-like" evidence="1">
    <location>
        <begin position="10"/>
        <end position="120"/>
    </location>
</feature>
<dbReference type="SUPFAM" id="SSF110857">
    <property type="entry name" value="Gamma-glutamyl cyclotransferase-like"/>
    <property type="match status" value="1"/>
</dbReference>
<dbReference type="InterPro" id="IPR013024">
    <property type="entry name" value="GGCT-like"/>
</dbReference>
<dbReference type="Pfam" id="PF06094">
    <property type="entry name" value="GGACT"/>
    <property type="match status" value="1"/>
</dbReference>
<proteinExistence type="predicted"/>
<dbReference type="EMBL" id="CAMPGE010020873">
    <property type="protein sequence ID" value="CAI2379063.1"/>
    <property type="molecule type" value="Genomic_DNA"/>
</dbReference>
<gene>
    <name evidence="2" type="ORF">ECRASSUSDP1_LOCUS20471</name>
</gene>
<dbReference type="InterPro" id="IPR009288">
    <property type="entry name" value="AIG2-like_dom"/>
</dbReference>
<dbReference type="InterPro" id="IPR036568">
    <property type="entry name" value="GGCT-like_sf"/>
</dbReference>
<dbReference type="AlphaFoldDB" id="A0AAD1XTI5"/>
<accession>A0AAD1XTI5</accession>
<dbReference type="Gene3D" id="3.10.490.10">
    <property type="entry name" value="Gamma-glutamyl cyclotransferase-like"/>
    <property type="match status" value="1"/>
</dbReference>
<keyword evidence="3" id="KW-1185">Reference proteome</keyword>